<feature type="region of interest" description="Disordered" evidence="1">
    <location>
        <begin position="216"/>
        <end position="239"/>
    </location>
</feature>
<reference evidence="2 3" key="1">
    <citation type="journal article" date="2019" name="Sci. Rep.">
        <title>A high-quality genome of Eragrostis curvula grass provides insights into Poaceae evolution and supports new strategies to enhance forage quality.</title>
        <authorList>
            <person name="Carballo J."/>
            <person name="Santos B.A.C.M."/>
            <person name="Zappacosta D."/>
            <person name="Garbus I."/>
            <person name="Selva J.P."/>
            <person name="Gallo C.A."/>
            <person name="Diaz A."/>
            <person name="Albertini E."/>
            <person name="Caccamo M."/>
            <person name="Echenique V."/>
        </authorList>
    </citation>
    <scope>NUCLEOTIDE SEQUENCE [LARGE SCALE GENOMIC DNA]</scope>
    <source>
        <strain evidence="3">cv. Victoria</strain>
        <tissue evidence="2">Leaf</tissue>
    </source>
</reference>
<name>A0A5J9WP43_9POAL</name>
<dbReference type="Gramene" id="TVU50522">
    <property type="protein sequence ID" value="TVU50522"/>
    <property type="gene ID" value="EJB05_01896"/>
</dbReference>
<gene>
    <name evidence="2" type="ORF">EJB05_01896</name>
</gene>
<sequence>MGHAANTAQSSFFFRLAVPPPPFSCNDEAQATVPNHVRGTVRLAGGKRNLEERPFHSDGVEHQDSLLVVVVALEVVGLPVREPARTDPIAGIPGAAHAVGGQRRPIPGARGEDGGLHAVVEELHGDHAEGGVSVGLVGEQGVVENPSEAAGRAEEDGRPREWVVDGEVLPLEAAAGQQEEAAVAAAERPRIAAADAVAFLVCIEMVLREVVEEEVPGVGGGGEAYSTPTCYDLSNQGSH</sequence>
<evidence type="ECO:0000256" key="1">
    <source>
        <dbReference type="SAM" id="MobiDB-lite"/>
    </source>
</evidence>
<keyword evidence="3" id="KW-1185">Reference proteome</keyword>
<accession>A0A5J9WP43</accession>
<dbReference type="Proteomes" id="UP000324897">
    <property type="component" value="Chromosome 6"/>
</dbReference>
<evidence type="ECO:0000313" key="2">
    <source>
        <dbReference type="EMBL" id="TVU50522.1"/>
    </source>
</evidence>
<dbReference type="AlphaFoldDB" id="A0A5J9WP43"/>
<protein>
    <submittedName>
        <fullName evidence="2">Uncharacterized protein</fullName>
    </submittedName>
</protein>
<feature type="compositionally biased region" description="Polar residues" evidence="1">
    <location>
        <begin position="226"/>
        <end position="239"/>
    </location>
</feature>
<comment type="caution">
    <text evidence="2">The sequence shown here is derived from an EMBL/GenBank/DDBJ whole genome shotgun (WGS) entry which is preliminary data.</text>
</comment>
<dbReference type="EMBL" id="RWGY01000002">
    <property type="protein sequence ID" value="TVU50522.1"/>
    <property type="molecule type" value="Genomic_DNA"/>
</dbReference>
<organism evidence="2 3">
    <name type="scientific">Eragrostis curvula</name>
    <name type="common">weeping love grass</name>
    <dbReference type="NCBI Taxonomy" id="38414"/>
    <lineage>
        <taxon>Eukaryota</taxon>
        <taxon>Viridiplantae</taxon>
        <taxon>Streptophyta</taxon>
        <taxon>Embryophyta</taxon>
        <taxon>Tracheophyta</taxon>
        <taxon>Spermatophyta</taxon>
        <taxon>Magnoliopsida</taxon>
        <taxon>Liliopsida</taxon>
        <taxon>Poales</taxon>
        <taxon>Poaceae</taxon>
        <taxon>PACMAD clade</taxon>
        <taxon>Chloridoideae</taxon>
        <taxon>Eragrostideae</taxon>
        <taxon>Eragrostidinae</taxon>
        <taxon>Eragrostis</taxon>
    </lineage>
</organism>
<proteinExistence type="predicted"/>
<feature type="non-terminal residue" evidence="2">
    <location>
        <position position="1"/>
    </location>
</feature>
<evidence type="ECO:0000313" key="3">
    <source>
        <dbReference type="Proteomes" id="UP000324897"/>
    </source>
</evidence>